<comment type="similarity">
    <text evidence="3">In the C-terminal section; belongs to the peptidase M41 family.</text>
</comment>
<evidence type="ECO:0000256" key="18">
    <source>
        <dbReference type="SAM" id="Phobius"/>
    </source>
</evidence>
<comment type="similarity">
    <text evidence="4">In the N-terminal section; belongs to the AAA ATPase family.</text>
</comment>
<evidence type="ECO:0000313" key="21">
    <source>
        <dbReference type="Proteomes" id="UP000837675"/>
    </source>
</evidence>
<evidence type="ECO:0000256" key="7">
    <source>
        <dbReference type="ARBA" id="ARBA00022692"/>
    </source>
</evidence>
<dbReference type="SUPFAM" id="SSF140990">
    <property type="entry name" value="FtsH protease domain-like"/>
    <property type="match status" value="1"/>
</dbReference>
<evidence type="ECO:0000256" key="10">
    <source>
        <dbReference type="ARBA" id="ARBA00022801"/>
    </source>
</evidence>
<dbReference type="EMBL" id="CAJVAF010000353">
    <property type="protein sequence ID" value="CAG7600391.1"/>
    <property type="molecule type" value="Genomic_DNA"/>
</dbReference>
<dbReference type="GO" id="GO:0005886">
    <property type="term" value="C:plasma membrane"/>
    <property type="evidence" value="ECO:0007669"/>
    <property type="project" value="TreeGrafter"/>
</dbReference>
<reference evidence="20" key="1">
    <citation type="submission" date="2021-06" db="EMBL/GenBank/DDBJ databases">
        <authorList>
            <person name="Nardi T."/>
            <person name="Nardi T."/>
        </authorList>
    </citation>
    <scope>NUCLEOTIDE SEQUENCE</scope>
</reference>
<comment type="subcellular location">
    <subcellularLocation>
        <location evidence="2">Membrane</location>
    </subcellularLocation>
</comment>
<keyword evidence="7 18" id="KW-0812">Transmembrane</keyword>
<dbReference type="PANTHER" id="PTHR23076">
    <property type="entry name" value="METALLOPROTEASE M41 FTSH"/>
    <property type="match status" value="1"/>
</dbReference>
<feature type="domain" description="AAA+ ATPase" evidence="19">
    <location>
        <begin position="189"/>
        <end position="328"/>
    </location>
</feature>
<keyword evidence="5" id="KW-1003">Cell membrane</keyword>
<dbReference type="Gene3D" id="1.10.8.60">
    <property type="match status" value="1"/>
</dbReference>
<feature type="transmembrane region" description="Helical" evidence="18">
    <location>
        <begin position="7"/>
        <end position="27"/>
    </location>
</feature>
<dbReference type="GO" id="GO:0006508">
    <property type="term" value="P:proteolysis"/>
    <property type="evidence" value="ECO:0007669"/>
    <property type="project" value="UniProtKB-KW"/>
</dbReference>
<dbReference type="FunFam" id="1.10.8.60:FF:000001">
    <property type="entry name" value="ATP-dependent zinc metalloprotease FtsH"/>
    <property type="match status" value="1"/>
</dbReference>
<dbReference type="InterPro" id="IPR037219">
    <property type="entry name" value="Peptidase_M41-like"/>
</dbReference>
<keyword evidence="10" id="KW-0378">Hydrolase</keyword>
<gene>
    <name evidence="20" type="ORF">MHYMCMPASI_01177</name>
</gene>
<evidence type="ECO:0000256" key="3">
    <source>
        <dbReference type="ARBA" id="ARBA00010044"/>
    </source>
</evidence>
<dbReference type="InterPro" id="IPR003593">
    <property type="entry name" value="AAA+_ATPase"/>
</dbReference>
<proteinExistence type="inferred from homology"/>
<keyword evidence="9 16" id="KW-0547">Nucleotide-binding</keyword>
<dbReference type="GO" id="GO:0004176">
    <property type="term" value="F:ATP-dependent peptidase activity"/>
    <property type="evidence" value="ECO:0007669"/>
    <property type="project" value="InterPro"/>
</dbReference>
<dbReference type="InterPro" id="IPR000642">
    <property type="entry name" value="Peptidase_M41"/>
</dbReference>
<comment type="similarity">
    <text evidence="16">Belongs to the AAA ATPase family.</text>
</comment>
<evidence type="ECO:0000256" key="8">
    <source>
        <dbReference type="ARBA" id="ARBA00022723"/>
    </source>
</evidence>
<dbReference type="InterPro" id="IPR005936">
    <property type="entry name" value="FtsH"/>
</dbReference>
<evidence type="ECO:0000256" key="13">
    <source>
        <dbReference type="ARBA" id="ARBA00022989"/>
    </source>
</evidence>
<protein>
    <submittedName>
        <fullName evidence="20">ATP-dependent metallopeptidase FtsH/Yme1/Tma family protein</fullName>
    </submittedName>
</protein>
<dbReference type="Pfam" id="PF01434">
    <property type="entry name" value="Peptidase_M41"/>
    <property type="match status" value="1"/>
</dbReference>
<dbReference type="SUPFAM" id="SSF52540">
    <property type="entry name" value="P-loop containing nucleoside triphosphate hydrolases"/>
    <property type="match status" value="1"/>
</dbReference>
<keyword evidence="21" id="KW-1185">Reference proteome</keyword>
<keyword evidence="8" id="KW-0479">Metal-binding</keyword>
<evidence type="ECO:0000256" key="4">
    <source>
        <dbReference type="ARBA" id="ARBA00010550"/>
    </source>
</evidence>
<sequence>MKQLKGGNNFTIWIAIVGVLIIVYNILGDINLTAKKVIFSEFLDQIDSGSVKSVTIRGDLVKGKYTEGGSFVTLIPRYYPNLIEKMKVKEVAIDIAPLETSFGNLIALLSSWFPVILLIGVWVYFMKNMQSGRGKALGFGCSKARLVSDPNKIVTFADVAGVDEAKEELVEIVDFLKNPGKFQKLGGKIPRGCLLVGSPGTGKTLLARAVAGEAGVPFFTISGSDFVEMFVGVGASRVRDMFAQAKKQSPCIVFIDEIDAVGRHRGAGLGGGNDEREQTLNQLLVEMDGFSDNEGVIVMAATNRPDVLDPALLRPGRFDRQIVVPIPDIKGREQILAVHAKAVPIAPDVDIRVLARGTPGFSGADLKNLINEAALIAARHDRNMVSMQEMEFAKDKVMMGAERKSLVMTNDDKKLTAYHEAGHALVALHLPDSDPLHKATIIPRGRALGVTMRLPESDRLSMTKAKLKADLAVAMGGRVAEEIVFSLDQITTGAGNDIKVATQIARKMVTQWGLSDSIGPVLVGDDKEEVFLGHSIGRSNHISNELATKIDEEIKKIIDEAYNTAKTILTKYRDQLEDIAQGLLEYEVLSGQEMQDLISGKPIVRKEDESKKATNKPSVSVPKAGSEPKSVKPKLKESSGIQEA</sequence>
<evidence type="ECO:0000256" key="17">
    <source>
        <dbReference type="SAM" id="MobiDB-lite"/>
    </source>
</evidence>
<dbReference type="FunFam" id="1.20.58.760:FF:000001">
    <property type="entry name" value="ATP-dependent zinc metalloprotease FtsH"/>
    <property type="match status" value="1"/>
</dbReference>
<organism evidence="20 21">
    <name type="scientific">Hyalomma marginatum</name>
    <dbReference type="NCBI Taxonomy" id="34627"/>
    <lineage>
        <taxon>Eukaryota</taxon>
        <taxon>Metazoa</taxon>
        <taxon>Ecdysozoa</taxon>
        <taxon>Arthropoda</taxon>
        <taxon>Chelicerata</taxon>
        <taxon>Arachnida</taxon>
        <taxon>Acari</taxon>
        <taxon>Parasitiformes</taxon>
        <taxon>Ixodida</taxon>
        <taxon>Ixodoidea</taxon>
        <taxon>Ixodidae</taxon>
        <taxon>Hyalomminae</taxon>
        <taxon>Hyalomma</taxon>
    </lineage>
</organism>
<dbReference type="GO" id="GO:0005524">
    <property type="term" value="F:ATP binding"/>
    <property type="evidence" value="ECO:0007669"/>
    <property type="project" value="UniProtKB-KW"/>
</dbReference>
<keyword evidence="15 18" id="KW-0472">Membrane</keyword>
<keyword evidence="12 16" id="KW-0067">ATP-binding</keyword>
<evidence type="ECO:0000256" key="16">
    <source>
        <dbReference type="RuleBase" id="RU003651"/>
    </source>
</evidence>
<dbReference type="PROSITE" id="PS00674">
    <property type="entry name" value="AAA"/>
    <property type="match status" value="1"/>
</dbReference>
<dbReference type="Gene3D" id="1.20.58.760">
    <property type="entry name" value="Peptidase M41"/>
    <property type="match status" value="1"/>
</dbReference>
<evidence type="ECO:0000256" key="9">
    <source>
        <dbReference type="ARBA" id="ARBA00022741"/>
    </source>
</evidence>
<dbReference type="Gene3D" id="3.30.720.210">
    <property type="match status" value="1"/>
</dbReference>
<dbReference type="GO" id="GO:0004222">
    <property type="term" value="F:metalloendopeptidase activity"/>
    <property type="evidence" value="ECO:0007669"/>
    <property type="project" value="InterPro"/>
</dbReference>
<evidence type="ECO:0000256" key="5">
    <source>
        <dbReference type="ARBA" id="ARBA00022475"/>
    </source>
</evidence>
<dbReference type="FunFam" id="3.40.50.300:FF:000001">
    <property type="entry name" value="ATP-dependent zinc metalloprotease FtsH"/>
    <property type="match status" value="1"/>
</dbReference>
<dbReference type="PANTHER" id="PTHR23076:SF97">
    <property type="entry name" value="ATP-DEPENDENT ZINC METALLOPROTEASE YME1L1"/>
    <property type="match status" value="1"/>
</dbReference>
<evidence type="ECO:0000256" key="15">
    <source>
        <dbReference type="ARBA" id="ARBA00023136"/>
    </source>
</evidence>
<feature type="region of interest" description="Disordered" evidence="17">
    <location>
        <begin position="600"/>
        <end position="644"/>
    </location>
</feature>
<evidence type="ECO:0000256" key="1">
    <source>
        <dbReference type="ARBA" id="ARBA00001947"/>
    </source>
</evidence>
<evidence type="ECO:0000256" key="2">
    <source>
        <dbReference type="ARBA" id="ARBA00004370"/>
    </source>
</evidence>
<name>A0A8S4C372_9ACAR</name>
<dbReference type="InterPro" id="IPR011546">
    <property type="entry name" value="Pept_M41_FtsH_extracell"/>
</dbReference>
<dbReference type="Pfam" id="PF06480">
    <property type="entry name" value="FtsH_ext"/>
    <property type="match status" value="1"/>
</dbReference>
<dbReference type="Pfam" id="PF00004">
    <property type="entry name" value="AAA"/>
    <property type="match status" value="1"/>
</dbReference>
<dbReference type="GO" id="GO:0016887">
    <property type="term" value="F:ATP hydrolysis activity"/>
    <property type="evidence" value="ECO:0007669"/>
    <property type="project" value="InterPro"/>
</dbReference>
<evidence type="ECO:0000259" key="19">
    <source>
        <dbReference type="SMART" id="SM00382"/>
    </source>
</evidence>
<dbReference type="NCBIfam" id="TIGR01241">
    <property type="entry name" value="FtsH_fam"/>
    <property type="match status" value="1"/>
</dbReference>
<dbReference type="GO" id="GO:0008270">
    <property type="term" value="F:zinc ion binding"/>
    <property type="evidence" value="ECO:0007669"/>
    <property type="project" value="InterPro"/>
</dbReference>
<dbReference type="GO" id="GO:0010304">
    <property type="term" value="P:PSII associated light-harvesting complex II catabolic process"/>
    <property type="evidence" value="ECO:0007669"/>
    <property type="project" value="UniProtKB-ARBA"/>
</dbReference>
<keyword evidence="6" id="KW-0645">Protease</keyword>
<keyword evidence="14" id="KW-0482">Metalloprotease</keyword>
<dbReference type="InterPro" id="IPR027417">
    <property type="entry name" value="P-loop_NTPase"/>
</dbReference>
<evidence type="ECO:0000256" key="14">
    <source>
        <dbReference type="ARBA" id="ARBA00023049"/>
    </source>
</evidence>
<keyword evidence="13 18" id="KW-1133">Transmembrane helix</keyword>
<dbReference type="SMART" id="SM00382">
    <property type="entry name" value="AAA"/>
    <property type="match status" value="1"/>
</dbReference>
<feature type="transmembrane region" description="Helical" evidence="18">
    <location>
        <begin position="105"/>
        <end position="125"/>
    </location>
</feature>
<comment type="cofactor">
    <cofactor evidence="1">
        <name>Zn(2+)</name>
        <dbReference type="ChEBI" id="CHEBI:29105"/>
    </cofactor>
</comment>
<evidence type="ECO:0000313" key="20">
    <source>
        <dbReference type="EMBL" id="CAG7600391.1"/>
    </source>
</evidence>
<dbReference type="InterPro" id="IPR003960">
    <property type="entry name" value="ATPase_AAA_CS"/>
</dbReference>
<keyword evidence="11" id="KW-0862">Zinc</keyword>
<comment type="caution">
    <text evidence="20">The sequence shown here is derived from an EMBL/GenBank/DDBJ whole genome shotgun (WGS) entry which is preliminary data.</text>
</comment>
<evidence type="ECO:0000256" key="12">
    <source>
        <dbReference type="ARBA" id="ARBA00022840"/>
    </source>
</evidence>
<evidence type="ECO:0000256" key="11">
    <source>
        <dbReference type="ARBA" id="ARBA00022833"/>
    </source>
</evidence>
<dbReference type="Proteomes" id="UP000837675">
    <property type="component" value="Unassembled WGS sequence"/>
</dbReference>
<dbReference type="Gene3D" id="3.40.50.300">
    <property type="entry name" value="P-loop containing nucleotide triphosphate hydrolases"/>
    <property type="match status" value="1"/>
</dbReference>
<dbReference type="HAMAP" id="MF_01458">
    <property type="entry name" value="FtsH"/>
    <property type="match status" value="1"/>
</dbReference>
<dbReference type="Pfam" id="PF17862">
    <property type="entry name" value="AAA_lid_3"/>
    <property type="match status" value="1"/>
</dbReference>
<dbReference type="CDD" id="cd19501">
    <property type="entry name" value="RecA-like_FtsH"/>
    <property type="match status" value="1"/>
</dbReference>
<dbReference type="InterPro" id="IPR003959">
    <property type="entry name" value="ATPase_AAA_core"/>
</dbReference>
<evidence type="ECO:0000256" key="6">
    <source>
        <dbReference type="ARBA" id="ARBA00022670"/>
    </source>
</evidence>
<dbReference type="AlphaFoldDB" id="A0A8S4C372"/>
<accession>A0A8S4C372</accession>
<dbReference type="InterPro" id="IPR041569">
    <property type="entry name" value="AAA_lid_3"/>
</dbReference>